<evidence type="ECO:0000313" key="1">
    <source>
        <dbReference type="EMBL" id="KAJ7409724.1"/>
    </source>
</evidence>
<comment type="caution">
    <text evidence="1">The sequence shown here is derived from an EMBL/GenBank/DDBJ whole genome shotgun (WGS) entry which is preliminary data.</text>
</comment>
<dbReference type="InterPro" id="IPR005166">
    <property type="entry name" value="RSV_p95_env"/>
</dbReference>
<dbReference type="Pfam" id="PF03708">
    <property type="entry name" value="Avian_gp85"/>
    <property type="match status" value="1"/>
</dbReference>
<reference evidence="1" key="1">
    <citation type="submission" date="2019-10" db="EMBL/GenBank/DDBJ databases">
        <authorList>
            <person name="Soares A.E.R."/>
            <person name="Aleixo A."/>
            <person name="Schneider P."/>
            <person name="Miyaki C.Y."/>
            <person name="Schneider M.P."/>
            <person name="Mello C."/>
            <person name="Vasconcelos A.T.R."/>
        </authorList>
    </citation>
    <scope>NUCLEOTIDE SEQUENCE</scope>
    <source>
        <tissue evidence="1">Muscle</tissue>
    </source>
</reference>
<organism evidence="1 2">
    <name type="scientific">Willisornis vidua</name>
    <name type="common">Xingu scale-backed antbird</name>
    <dbReference type="NCBI Taxonomy" id="1566151"/>
    <lineage>
        <taxon>Eukaryota</taxon>
        <taxon>Metazoa</taxon>
        <taxon>Chordata</taxon>
        <taxon>Craniata</taxon>
        <taxon>Vertebrata</taxon>
        <taxon>Euteleostomi</taxon>
        <taxon>Archelosauria</taxon>
        <taxon>Archosauria</taxon>
        <taxon>Dinosauria</taxon>
        <taxon>Saurischia</taxon>
        <taxon>Theropoda</taxon>
        <taxon>Coelurosauria</taxon>
        <taxon>Aves</taxon>
        <taxon>Neognathae</taxon>
        <taxon>Neoaves</taxon>
        <taxon>Telluraves</taxon>
        <taxon>Australaves</taxon>
        <taxon>Passeriformes</taxon>
        <taxon>Thamnophilidae</taxon>
        <taxon>Willisornis</taxon>
    </lineage>
</organism>
<protein>
    <submittedName>
        <fullName evidence="1">Uncharacterized protein</fullName>
    </submittedName>
</protein>
<dbReference type="EMBL" id="WHWB01034456">
    <property type="protein sequence ID" value="KAJ7409724.1"/>
    <property type="molecule type" value="Genomic_DNA"/>
</dbReference>
<name>A0ABQ9D0H0_9PASS</name>
<proteinExistence type="predicted"/>
<accession>A0ABQ9D0H0</accession>
<keyword evidence="2" id="KW-1185">Reference proteome</keyword>
<gene>
    <name evidence="1" type="ORF">WISP_112842</name>
</gene>
<dbReference type="Proteomes" id="UP001145742">
    <property type="component" value="Unassembled WGS sequence"/>
</dbReference>
<evidence type="ECO:0000313" key="2">
    <source>
        <dbReference type="Proteomes" id="UP001145742"/>
    </source>
</evidence>
<sequence length="345" mass="38172">MDSIQKNKSVSRSHFLLLAVSLVSLTDPCAIIIALNLVSPTTQSVAPPPPPNAPKKLSFRGNIWVELADLSNSNAVCLTNTNIDDPFKSHLTALPDSSKTNKLFNDYYYRFSVDAEPQEIKILGSLKAGLCFSFQKTSNVINNVVTPDAAFYHNASSWCVKPEFRLPLQSHKFKSPQGLSHGSFLVCGDRAWAGIPSLPMAGPCTIAQLVLLDPATPTMPKRVNDDPDPENLKSTLVQLLEINSTADFTLLSRFENLTLKGKPDWALAKRLDPVSIFLKNMSFESRVSPSYRAAVDYFMLARSIGCNEKPSLCCFNFYDLQKKTQFAFYSVSELKKSFLCSSSPK</sequence>